<dbReference type="Pfam" id="PF00561">
    <property type="entry name" value="Abhydrolase_1"/>
    <property type="match status" value="1"/>
</dbReference>
<dbReference type="RefSeq" id="WP_151967269.1">
    <property type="nucleotide sequence ID" value="NZ_AP019860.1"/>
</dbReference>
<dbReference type="InterPro" id="IPR029058">
    <property type="entry name" value="AB_hydrolase_fold"/>
</dbReference>
<feature type="domain" description="AB hydrolase-1" evidence="2">
    <location>
        <begin position="14"/>
        <end position="129"/>
    </location>
</feature>
<gene>
    <name evidence="3" type="ORF">UABAM_01397</name>
</gene>
<dbReference type="PANTHER" id="PTHR42916:SF1">
    <property type="entry name" value="PROTEIN PHYLLO, CHLOROPLASTIC"/>
    <property type="match status" value="1"/>
</dbReference>
<organism evidence="3 4">
    <name type="scientific">Uabimicrobium amorphum</name>
    <dbReference type="NCBI Taxonomy" id="2596890"/>
    <lineage>
        <taxon>Bacteria</taxon>
        <taxon>Pseudomonadati</taxon>
        <taxon>Planctomycetota</taxon>
        <taxon>Candidatus Uabimicrobiia</taxon>
        <taxon>Candidatus Uabimicrobiales</taxon>
        <taxon>Candidatus Uabimicrobiaceae</taxon>
        <taxon>Candidatus Uabimicrobium</taxon>
    </lineage>
</organism>
<evidence type="ECO:0000256" key="1">
    <source>
        <dbReference type="ARBA" id="ARBA00023239"/>
    </source>
</evidence>
<keyword evidence="1" id="KW-0456">Lyase</keyword>
<dbReference type="PANTHER" id="PTHR42916">
    <property type="entry name" value="2-SUCCINYL-5-ENOLPYRUVYL-6-HYDROXY-3-CYCLOHEXENE-1-CARBOXYLATE SYNTHASE"/>
    <property type="match status" value="1"/>
</dbReference>
<sequence>MELSIKYWGNPDKPLLVLLHGFLGCAEDWDIFIPQLPNFYCAAVDLPGHGASTFNESSRLTNFASVADTIVKQLGRRSFFLLGYSMGGRIALDIMRRYPKQVPKLICISGSPGFEDPMLAHARYEKDKKLLANCEKQAFLHKWYRQNLFYGIPEDDKYAQLFARRLCGNFVEMQKGLDIMSVGKQPNMWPWLKCTQQSILYICGRMDTKYFAVAQRLQKETSVKISIFEECSHMPHFQKPLIFAQLVNNYYAHSKT</sequence>
<reference evidence="3 4" key="1">
    <citation type="submission" date="2019-08" db="EMBL/GenBank/DDBJ databases">
        <title>Complete genome sequence of Candidatus Uab amorphum.</title>
        <authorList>
            <person name="Shiratori T."/>
            <person name="Suzuki S."/>
            <person name="Kakizawa Y."/>
            <person name="Ishida K."/>
        </authorList>
    </citation>
    <scope>NUCLEOTIDE SEQUENCE [LARGE SCALE GENOMIC DNA]</scope>
    <source>
        <strain evidence="3 4">SRT547</strain>
    </source>
</reference>
<keyword evidence="4" id="KW-1185">Reference proteome</keyword>
<evidence type="ECO:0000259" key="2">
    <source>
        <dbReference type="Pfam" id="PF00561"/>
    </source>
</evidence>
<evidence type="ECO:0000313" key="4">
    <source>
        <dbReference type="Proteomes" id="UP000326354"/>
    </source>
</evidence>
<name>A0A5S9F1W7_UABAM</name>
<dbReference type="OrthoDB" id="252464at2"/>
<dbReference type="EMBL" id="AP019860">
    <property type="protein sequence ID" value="BBM83047.1"/>
    <property type="molecule type" value="Genomic_DNA"/>
</dbReference>
<proteinExistence type="predicted"/>
<dbReference type="AlphaFoldDB" id="A0A5S9F1W7"/>
<protein>
    <submittedName>
        <fullName evidence="3">Putative2-succinyl-6-hydroxy-2,4-cyclohexadiene-1-carboxylatesynthase</fullName>
    </submittedName>
</protein>
<dbReference type="GO" id="GO:0016829">
    <property type="term" value="F:lyase activity"/>
    <property type="evidence" value="ECO:0007669"/>
    <property type="project" value="UniProtKB-KW"/>
</dbReference>
<dbReference type="KEGG" id="uam:UABAM_01397"/>
<accession>A0A5S9F1W7</accession>
<dbReference type="InterPro" id="IPR000073">
    <property type="entry name" value="AB_hydrolase_1"/>
</dbReference>
<dbReference type="Gene3D" id="3.40.50.1820">
    <property type="entry name" value="alpha/beta hydrolase"/>
    <property type="match status" value="1"/>
</dbReference>
<dbReference type="PRINTS" id="PR00111">
    <property type="entry name" value="ABHYDROLASE"/>
</dbReference>
<evidence type="ECO:0000313" key="3">
    <source>
        <dbReference type="EMBL" id="BBM83047.1"/>
    </source>
</evidence>
<dbReference type="SUPFAM" id="SSF53474">
    <property type="entry name" value="alpha/beta-Hydrolases"/>
    <property type="match status" value="1"/>
</dbReference>
<dbReference type="PROSITE" id="PS51257">
    <property type="entry name" value="PROKAR_LIPOPROTEIN"/>
    <property type="match status" value="1"/>
</dbReference>
<dbReference type="Proteomes" id="UP000326354">
    <property type="component" value="Chromosome"/>
</dbReference>